<keyword evidence="2" id="KW-0812">Transmembrane</keyword>
<dbReference type="PANTHER" id="PTHR32100">
    <property type="entry name" value="OMEGA-6 FATTY ACID DESATURASE, CHLOROPLASTIC"/>
    <property type="match status" value="1"/>
</dbReference>
<dbReference type="AlphaFoldDB" id="A0A2A4FGJ3"/>
<reference evidence="4 5" key="1">
    <citation type="submission" date="2017-01" db="EMBL/GenBank/DDBJ databases">
        <title>Whole-Genome Shotgun Sequencing of Two beta-Proteobacterial Species in Search of the Bulgecin Biosynthetic Cluster.</title>
        <authorList>
            <person name="Horsman M.E."/>
            <person name="Marous D.R."/>
            <person name="Li R."/>
            <person name="Oliver R.A."/>
            <person name="Byun B."/>
            <person name="Emrich S.J."/>
            <person name="Boggess B."/>
            <person name="Townsend C.A."/>
            <person name="Mobashery S."/>
        </authorList>
    </citation>
    <scope>NUCLEOTIDE SEQUENCE [LARGE SCALE GENOMIC DNA]</scope>
    <source>
        <strain evidence="4 5">ATCC 31433</strain>
    </source>
</reference>
<feature type="transmembrane region" description="Helical" evidence="2">
    <location>
        <begin position="221"/>
        <end position="246"/>
    </location>
</feature>
<evidence type="ECO:0000313" key="5">
    <source>
        <dbReference type="Proteomes" id="UP000217994"/>
    </source>
</evidence>
<feature type="compositionally biased region" description="Low complexity" evidence="1">
    <location>
        <begin position="366"/>
        <end position="391"/>
    </location>
</feature>
<feature type="transmembrane region" description="Helical" evidence="2">
    <location>
        <begin position="196"/>
        <end position="215"/>
    </location>
</feature>
<sequence length="391" mass="43919">MVNNDSQTPVRADAPMPHRKVIRSWLVPFAAREIVRPILLLVLDYLLLFATFAGALLIPSIIGKIVCGMAAGFVTGRLFIIGHDACHQSLTPDRRLNRWLGRIAFLPSLTPYSLWEVGHNVVHHGYTNLKGFDFVWAPHTPAEYAALSPTRRLLDRIYRSGWAPGLYYFVEIWWLRMYFPTRTYIGASRPVFRRDCLLVTGFAAVWIGAVVWAALATQQSVALLLATGVLVPFLFWCSMIGFVVYVHHTDPRIAWHANRAEWSNAAPFVSTTLHLTFPFGIGGLLHHIMEHTAHHVDMSVPLYRLKPAQAKLEDMLPGRIVVQRFSWRWYFDTARRCKLYDTDRKLWTDYLGNLTSEPASGPLPPAATDEPPAAVPEPAGAASAAQPHAVP</sequence>
<feature type="domain" description="Fatty acid desaturase" evidence="3">
    <location>
        <begin position="65"/>
        <end position="323"/>
    </location>
</feature>
<proteinExistence type="predicted"/>
<evidence type="ECO:0000256" key="2">
    <source>
        <dbReference type="SAM" id="Phobius"/>
    </source>
</evidence>
<dbReference type="GeneID" id="69003972"/>
<evidence type="ECO:0000313" key="4">
    <source>
        <dbReference type="EMBL" id="PCE31704.1"/>
    </source>
</evidence>
<keyword evidence="2" id="KW-1133">Transmembrane helix</keyword>
<evidence type="ECO:0000259" key="3">
    <source>
        <dbReference type="Pfam" id="PF00487"/>
    </source>
</evidence>
<dbReference type="RefSeq" id="WP_084905387.1">
    <property type="nucleotide sequence ID" value="NZ_CP020737.1"/>
</dbReference>
<dbReference type="GO" id="GO:0006629">
    <property type="term" value="P:lipid metabolic process"/>
    <property type="evidence" value="ECO:0007669"/>
    <property type="project" value="InterPro"/>
</dbReference>
<gene>
    <name evidence="4" type="ORF">BZL54_14530</name>
</gene>
<protein>
    <submittedName>
        <fullName evidence="4">Fatty acid desaturase</fullName>
    </submittedName>
</protein>
<name>A0A2A4FGJ3_9BURK</name>
<feature type="transmembrane region" description="Helical" evidence="2">
    <location>
        <begin position="34"/>
        <end position="58"/>
    </location>
</feature>
<dbReference type="InterPro" id="IPR005804">
    <property type="entry name" value="FA_desaturase_dom"/>
</dbReference>
<dbReference type="Proteomes" id="UP000217994">
    <property type="component" value="Unassembled WGS sequence"/>
</dbReference>
<feature type="region of interest" description="Disordered" evidence="1">
    <location>
        <begin position="357"/>
        <end position="391"/>
    </location>
</feature>
<dbReference type="GO" id="GO:0016491">
    <property type="term" value="F:oxidoreductase activity"/>
    <property type="evidence" value="ECO:0007669"/>
    <property type="project" value="InterPro"/>
</dbReference>
<dbReference type="Pfam" id="PF00487">
    <property type="entry name" value="FA_desaturase"/>
    <property type="match status" value="1"/>
</dbReference>
<organism evidence="4 5">
    <name type="scientific">Burkholderia ubonensis subsp. mesacidophila</name>
    <dbReference type="NCBI Taxonomy" id="265293"/>
    <lineage>
        <taxon>Bacteria</taxon>
        <taxon>Pseudomonadati</taxon>
        <taxon>Pseudomonadota</taxon>
        <taxon>Betaproteobacteria</taxon>
        <taxon>Burkholderiales</taxon>
        <taxon>Burkholderiaceae</taxon>
        <taxon>Burkholderia</taxon>
        <taxon>Burkholderia cepacia complex</taxon>
    </lineage>
</organism>
<dbReference type="EMBL" id="MTZU01000040">
    <property type="protein sequence ID" value="PCE31704.1"/>
    <property type="molecule type" value="Genomic_DNA"/>
</dbReference>
<accession>A0A2A4FGJ3</accession>
<comment type="caution">
    <text evidence="4">The sequence shown here is derived from an EMBL/GenBank/DDBJ whole genome shotgun (WGS) entry which is preliminary data.</text>
</comment>
<evidence type="ECO:0000256" key="1">
    <source>
        <dbReference type="SAM" id="MobiDB-lite"/>
    </source>
</evidence>
<dbReference type="InterPro" id="IPR012171">
    <property type="entry name" value="Fatty_acid_desaturase"/>
</dbReference>
<keyword evidence="2" id="KW-0472">Membrane</keyword>